<sequence length="46" mass="5188">MGQYNWILDLLQLGVLFAIMIEIELLDITGSLVNVRSLMQNSGAFF</sequence>
<feature type="transmembrane region" description="Helical" evidence="1">
    <location>
        <begin position="6"/>
        <end position="26"/>
    </location>
</feature>
<keyword evidence="1" id="KW-0472">Membrane</keyword>
<evidence type="ECO:0000313" key="3">
    <source>
        <dbReference type="Proteomes" id="UP000593561"/>
    </source>
</evidence>
<reference evidence="2 3" key="1">
    <citation type="journal article" date="2019" name="Genome Biol. Evol.">
        <title>Insights into the evolution of the New World diploid cottons (Gossypium, subgenus Houzingenia) based on genome sequencing.</title>
        <authorList>
            <person name="Grover C.E."/>
            <person name="Arick M.A. 2nd"/>
            <person name="Thrash A."/>
            <person name="Conover J.L."/>
            <person name="Sanders W.S."/>
            <person name="Peterson D.G."/>
            <person name="Frelichowski J.E."/>
            <person name="Scheffler J.A."/>
            <person name="Scheffler B.E."/>
            <person name="Wendel J.F."/>
        </authorList>
    </citation>
    <scope>NUCLEOTIDE SEQUENCE [LARGE SCALE GENOMIC DNA]</scope>
    <source>
        <strain evidence="2">27</strain>
        <tissue evidence="2">Leaf</tissue>
    </source>
</reference>
<accession>A0A7J8S8L7</accession>
<dbReference type="Proteomes" id="UP000593561">
    <property type="component" value="Unassembled WGS sequence"/>
</dbReference>
<keyword evidence="1" id="KW-0812">Transmembrane</keyword>
<comment type="caution">
    <text evidence="2">The sequence shown here is derived from an EMBL/GenBank/DDBJ whole genome shotgun (WGS) entry which is preliminary data.</text>
</comment>
<name>A0A7J8S8L7_GOSDV</name>
<protein>
    <submittedName>
        <fullName evidence="2">Uncharacterized protein</fullName>
    </submittedName>
</protein>
<evidence type="ECO:0000313" key="2">
    <source>
        <dbReference type="EMBL" id="MBA0622180.1"/>
    </source>
</evidence>
<organism evidence="2 3">
    <name type="scientific">Gossypium davidsonii</name>
    <name type="common">Davidson's cotton</name>
    <name type="synonym">Gossypium klotzschianum subsp. davidsonii</name>
    <dbReference type="NCBI Taxonomy" id="34287"/>
    <lineage>
        <taxon>Eukaryota</taxon>
        <taxon>Viridiplantae</taxon>
        <taxon>Streptophyta</taxon>
        <taxon>Embryophyta</taxon>
        <taxon>Tracheophyta</taxon>
        <taxon>Spermatophyta</taxon>
        <taxon>Magnoliopsida</taxon>
        <taxon>eudicotyledons</taxon>
        <taxon>Gunneridae</taxon>
        <taxon>Pentapetalae</taxon>
        <taxon>rosids</taxon>
        <taxon>malvids</taxon>
        <taxon>Malvales</taxon>
        <taxon>Malvaceae</taxon>
        <taxon>Malvoideae</taxon>
        <taxon>Gossypium</taxon>
    </lineage>
</organism>
<keyword evidence="1" id="KW-1133">Transmembrane helix</keyword>
<keyword evidence="3" id="KW-1185">Reference proteome</keyword>
<proteinExistence type="predicted"/>
<dbReference type="EMBL" id="JABFAC010000009">
    <property type="protein sequence ID" value="MBA0622180.1"/>
    <property type="molecule type" value="Genomic_DNA"/>
</dbReference>
<dbReference type="AlphaFoldDB" id="A0A7J8S8L7"/>
<evidence type="ECO:0000256" key="1">
    <source>
        <dbReference type="SAM" id="Phobius"/>
    </source>
</evidence>
<gene>
    <name evidence="2" type="ORF">Godav_007743</name>
</gene>